<feature type="region of interest" description="Disordered" evidence="5">
    <location>
        <begin position="1"/>
        <end position="20"/>
    </location>
</feature>
<evidence type="ECO:0000313" key="7">
    <source>
        <dbReference type="EMBL" id="EXJ89154.1"/>
    </source>
</evidence>
<gene>
    <name evidence="7" type="ORF">A1O3_02218</name>
</gene>
<dbReference type="InterPro" id="IPR056513">
    <property type="entry name" value="INO80F"/>
</dbReference>
<dbReference type="RefSeq" id="XP_007730551.1">
    <property type="nucleotide sequence ID" value="XM_007732361.1"/>
</dbReference>
<feature type="compositionally biased region" description="Acidic residues" evidence="5">
    <location>
        <begin position="128"/>
        <end position="143"/>
    </location>
</feature>
<dbReference type="GeneID" id="19166351"/>
<sequence>MDSSKDLPFPPAGDVPLHRNAPLAPTQELAYRKKCIDLRKRLAEIEANNDATRKRILQENEHVQKMRLLRAILLNQLKEIMSTPAQHLTAEQLVKVNALAAGMGNTLAEQVGPAISQELQQPQPDGEGLLDDSSEETVEDEPEPAERPERRRRVNNTYRETIMNTNTPGDSVSTLYQQSALPSLAPASSFSPAPPPNDPAAMTSSFRLSSSTPQAVGTPGTQPQLVPDPLYGQSSPMAVSQHLGMPYHGSTQPRPPSLSANNVDANGIGRSTAAPTRPERPEIPFHQFTAHMRPQLEADNYPQEQIPARIKAEWENLSTENRKLWDDRYEDEMREYQAAMDAYKRASRREASAGGFSAINS</sequence>
<evidence type="ECO:0000313" key="8">
    <source>
        <dbReference type="Proteomes" id="UP000019478"/>
    </source>
</evidence>
<feature type="domain" description="HMG box" evidence="6">
    <location>
        <begin position="278"/>
        <end position="344"/>
    </location>
</feature>
<dbReference type="InterPro" id="IPR036910">
    <property type="entry name" value="HMG_box_dom_sf"/>
</dbReference>
<evidence type="ECO:0000256" key="5">
    <source>
        <dbReference type="SAM" id="MobiDB-lite"/>
    </source>
</evidence>
<evidence type="ECO:0000259" key="6">
    <source>
        <dbReference type="PROSITE" id="PS50118"/>
    </source>
</evidence>
<protein>
    <recommendedName>
        <fullName evidence="6">HMG box domain-containing protein</fullName>
    </recommendedName>
</protein>
<dbReference type="eggNOG" id="ENOG502RSHK">
    <property type="taxonomic scope" value="Eukaryota"/>
</dbReference>
<evidence type="ECO:0000256" key="2">
    <source>
        <dbReference type="ARBA" id="ARBA00023242"/>
    </source>
</evidence>
<feature type="region of interest" description="Disordered" evidence="5">
    <location>
        <begin position="119"/>
        <end position="281"/>
    </location>
</feature>
<dbReference type="SMART" id="SM00398">
    <property type="entry name" value="HMG"/>
    <property type="match status" value="1"/>
</dbReference>
<evidence type="ECO:0000256" key="3">
    <source>
        <dbReference type="PROSITE-ProRule" id="PRU00267"/>
    </source>
</evidence>
<feature type="DNA-binding region" description="HMG box" evidence="3">
    <location>
        <begin position="278"/>
        <end position="344"/>
    </location>
</feature>
<evidence type="ECO:0000256" key="4">
    <source>
        <dbReference type="SAM" id="Coils"/>
    </source>
</evidence>
<comment type="subcellular location">
    <subcellularLocation>
        <location evidence="1">Nucleus</location>
    </subcellularLocation>
</comment>
<dbReference type="STRING" id="1182542.W9Z3R8"/>
<accession>W9Z3R8</accession>
<dbReference type="EMBL" id="AMGY01000002">
    <property type="protein sequence ID" value="EXJ89154.1"/>
    <property type="molecule type" value="Genomic_DNA"/>
</dbReference>
<comment type="caution">
    <text evidence="7">The sequence shown here is derived from an EMBL/GenBank/DDBJ whole genome shotgun (WGS) entry which is preliminary data.</text>
</comment>
<dbReference type="GO" id="GO:0005634">
    <property type="term" value="C:nucleus"/>
    <property type="evidence" value="ECO:0007669"/>
    <property type="project" value="UniProtKB-SubCell"/>
</dbReference>
<dbReference type="HOGENOM" id="CLU_721663_0_0_1"/>
<dbReference type="SUPFAM" id="SSF47095">
    <property type="entry name" value="HMG-box"/>
    <property type="match status" value="1"/>
</dbReference>
<dbReference type="InterPro" id="IPR009071">
    <property type="entry name" value="HMG_box_dom"/>
</dbReference>
<keyword evidence="8" id="KW-1185">Reference proteome</keyword>
<keyword evidence="4" id="KW-0175">Coiled coil</keyword>
<dbReference type="Proteomes" id="UP000019478">
    <property type="component" value="Unassembled WGS sequence"/>
</dbReference>
<evidence type="ECO:0000256" key="1">
    <source>
        <dbReference type="ARBA" id="ARBA00004123"/>
    </source>
</evidence>
<dbReference type="Gene3D" id="1.10.30.10">
    <property type="entry name" value="High mobility group box domain"/>
    <property type="match status" value="1"/>
</dbReference>
<keyword evidence="3" id="KW-0238">DNA-binding</keyword>
<organism evidence="7 8">
    <name type="scientific">Capronia epimyces CBS 606.96</name>
    <dbReference type="NCBI Taxonomy" id="1182542"/>
    <lineage>
        <taxon>Eukaryota</taxon>
        <taxon>Fungi</taxon>
        <taxon>Dikarya</taxon>
        <taxon>Ascomycota</taxon>
        <taxon>Pezizomycotina</taxon>
        <taxon>Eurotiomycetes</taxon>
        <taxon>Chaetothyriomycetidae</taxon>
        <taxon>Chaetothyriales</taxon>
        <taxon>Herpotrichiellaceae</taxon>
        <taxon>Capronia</taxon>
    </lineage>
</organism>
<dbReference type="PROSITE" id="PS50118">
    <property type="entry name" value="HMG_BOX_2"/>
    <property type="match status" value="1"/>
</dbReference>
<name>W9Z3R8_9EURO</name>
<dbReference type="AlphaFoldDB" id="W9Z3R8"/>
<feature type="compositionally biased region" description="Low complexity" evidence="5">
    <location>
        <begin position="179"/>
        <end position="191"/>
    </location>
</feature>
<reference evidence="7 8" key="1">
    <citation type="submission" date="2013-03" db="EMBL/GenBank/DDBJ databases">
        <title>The Genome Sequence of Capronia epimyces CBS 606.96.</title>
        <authorList>
            <consortium name="The Broad Institute Genomics Platform"/>
            <person name="Cuomo C."/>
            <person name="de Hoog S."/>
            <person name="Gorbushina A."/>
            <person name="Walker B."/>
            <person name="Young S.K."/>
            <person name="Zeng Q."/>
            <person name="Gargeya S."/>
            <person name="Fitzgerald M."/>
            <person name="Haas B."/>
            <person name="Abouelleil A."/>
            <person name="Allen A.W."/>
            <person name="Alvarado L."/>
            <person name="Arachchi H.M."/>
            <person name="Berlin A.M."/>
            <person name="Chapman S.B."/>
            <person name="Gainer-Dewar J."/>
            <person name="Goldberg J."/>
            <person name="Griggs A."/>
            <person name="Gujja S."/>
            <person name="Hansen M."/>
            <person name="Howarth C."/>
            <person name="Imamovic A."/>
            <person name="Ireland A."/>
            <person name="Larimer J."/>
            <person name="McCowan C."/>
            <person name="Murphy C."/>
            <person name="Pearson M."/>
            <person name="Poon T.W."/>
            <person name="Priest M."/>
            <person name="Roberts A."/>
            <person name="Saif S."/>
            <person name="Shea T."/>
            <person name="Sisk P."/>
            <person name="Sykes S."/>
            <person name="Wortman J."/>
            <person name="Nusbaum C."/>
            <person name="Birren B."/>
        </authorList>
    </citation>
    <scope>NUCLEOTIDE SEQUENCE [LARGE SCALE GENOMIC DNA]</scope>
    <source>
        <strain evidence="7 8">CBS 606.96</strain>
    </source>
</reference>
<feature type="compositionally biased region" description="Polar residues" evidence="5">
    <location>
        <begin position="155"/>
        <end position="178"/>
    </location>
</feature>
<dbReference type="GO" id="GO:0003677">
    <property type="term" value="F:DNA binding"/>
    <property type="evidence" value="ECO:0007669"/>
    <property type="project" value="UniProtKB-UniRule"/>
</dbReference>
<proteinExistence type="predicted"/>
<dbReference type="OrthoDB" id="10070927at2759"/>
<keyword evidence="2 3" id="KW-0539">Nucleus</keyword>
<dbReference type="Pfam" id="PF24245">
    <property type="entry name" value="INO80F"/>
    <property type="match status" value="1"/>
</dbReference>
<feature type="coiled-coil region" evidence="4">
    <location>
        <begin position="35"/>
        <end position="62"/>
    </location>
</feature>
<feature type="compositionally biased region" description="Polar residues" evidence="5">
    <location>
        <begin position="202"/>
        <end position="224"/>
    </location>
</feature>